<evidence type="ECO:0000313" key="2">
    <source>
        <dbReference type="Proteomes" id="UP000326344"/>
    </source>
</evidence>
<accession>A0A5N1JB27</accession>
<comment type="caution">
    <text evidence="1">The sequence shown here is derived from an EMBL/GenBank/DDBJ whole genome shotgun (WGS) entry which is preliminary data.</text>
</comment>
<name>A0A5N1JB27_9BACT</name>
<dbReference type="Proteomes" id="UP000326344">
    <property type="component" value="Unassembled WGS sequence"/>
</dbReference>
<evidence type="ECO:0000313" key="1">
    <source>
        <dbReference type="EMBL" id="KAA9349882.1"/>
    </source>
</evidence>
<keyword evidence="2" id="KW-1185">Reference proteome</keyword>
<dbReference type="RefSeq" id="WP_133299898.1">
    <property type="nucleotide sequence ID" value="NZ_VTWS01000005.1"/>
</dbReference>
<protein>
    <submittedName>
        <fullName evidence="1">Uncharacterized protein</fullName>
    </submittedName>
</protein>
<dbReference type="EMBL" id="VTWS01000005">
    <property type="protein sequence ID" value="KAA9349882.1"/>
    <property type="molecule type" value="Genomic_DNA"/>
</dbReference>
<sequence>MNTLKNASYLTTSNRSRNQLQSCSFTNLPQAIGCANQFFMEGLNAQIVARDNTSFLVVSPEIARQMFTKGFRLLYGN</sequence>
<dbReference type="AlphaFoldDB" id="A0A5N1JB27"/>
<proteinExistence type="predicted"/>
<reference evidence="1 2" key="1">
    <citation type="submission" date="2019-09" db="EMBL/GenBank/DDBJ databases">
        <title>Genome Sequence of Larkinella sp MA1.</title>
        <authorList>
            <person name="Srinivasan S."/>
        </authorList>
    </citation>
    <scope>NUCLEOTIDE SEQUENCE [LARGE SCALE GENOMIC DNA]</scope>
    <source>
        <strain evidence="1 2">MA1</strain>
    </source>
</reference>
<organism evidence="1 2">
    <name type="scientific">Larkinella humicola</name>
    <dbReference type="NCBI Taxonomy" id="2607654"/>
    <lineage>
        <taxon>Bacteria</taxon>
        <taxon>Pseudomonadati</taxon>
        <taxon>Bacteroidota</taxon>
        <taxon>Cytophagia</taxon>
        <taxon>Cytophagales</taxon>
        <taxon>Spirosomataceae</taxon>
        <taxon>Larkinella</taxon>
    </lineage>
</organism>
<gene>
    <name evidence="1" type="ORF">F0P93_20790</name>
</gene>